<dbReference type="InterPro" id="IPR036583">
    <property type="entry name" value="23S_rRNA_IVS_sf"/>
</dbReference>
<protein>
    <recommendedName>
        <fullName evidence="2">Four helix bundle protein</fullName>
    </recommendedName>
</protein>
<dbReference type="PANTHER" id="PTHR38471">
    <property type="entry name" value="FOUR HELIX BUNDLE PROTEIN"/>
    <property type="match status" value="1"/>
</dbReference>
<dbReference type="CDD" id="cd16377">
    <property type="entry name" value="23S_rRNA_IVP_like"/>
    <property type="match status" value="1"/>
</dbReference>
<dbReference type="SUPFAM" id="SSF158446">
    <property type="entry name" value="IVS-encoded protein-like"/>
    <property type="match status" value="1"/>
</dbReference>
<accession>A0A7G9Z1B4</accession>
<sequence>MGGIKSCKDLKVYNLAFELAMEIYEMTKTFPKEEKYSLTDQIRRSSRSAAINIREGFAKRKYENVFIRHLNDSIGSSEETRGWLDFAHACQYTNGNRHKELEQRYEELNKVLYSLMNNWKSYL</sequence>
<reference evidence="1" key="1">
    <citation type="submission" date="2020-06" db="EMBL/GenBank/DDBJ databases">
        <title>Unique genomic features of the anaerobic methanotrophic archaea.</title>
        <authorList>
            <person name="Chadwick G.L."/>
            <person name="Skennerton C.T."/>
            <person name="Laso-Perez R."/>
            <person name="Leu A.O."/>
            <person name="Speth D.R."/>
            <person name="Yu H."/>
            <person name="Morgan-Lang C."/>
            <person name="Hatzenpichler R."/>
            <person name="Goudeau D."/>
            <person name="Malmstrom R."/>
            <person name="Brazelton W.J."/>
            <person name="Woyke T."/>
            <person name="Hallam S.J."/>
            <person name="Tyson G.W."/>
            <person name="Wegener G."/>
            <person name="Boetius A."/>
            <person name="Orphan V."/>
        </authorList>
    </citation>
    <scope>NUCLEOTIDE SEQUENCE</scope>
</reference>
<evidence type="ECO:0000313" key="1">
    <source>
        <dbReference type="EMBL" id="QNO54048.1"/>
    </source>
</evidence>
<name>A0A7G9Z1B4_9EURY</name>
<evidence type="ECO:0008006" key="2">
    <source>
        <dbReference type="Google" id="ProtNLM"/>
    </source>
</evidence>
<organism evidence="1">
    <name type="scientific">Candidatus Methanophagaceae archaeon ANME-1 ERB6</name>
    <dbReference type="NCBI Taxonomy" id="2759912"/>
    <lineage>
        <taxon>Archaea</taxon>
        <taxon>Methanobacteriati</taxon>
        <taxon>Methanobacteriota</taxon>
        <taxon>Stenosarchaea group</taxon>
        <taxon>Methanomicrobia</taxon>
        <taxon>Candidatus Methanophagales</taxon>
        <taxon>Candidatus Methanophagaceae</taxon>
    </lineage>
</organism>
<dbReference type="NCBIfam" id="TIGR02436">
    <property type="entry name" value="four helix bundle protein"/>
    <property type="match status" value="1"/>
</dbReference>
<dbReference type="PANTHER" id="PTHR38471:SF2">
    <property type="entry name" value="FOUR HELIX BUNDLE PROTEIN"/>
    <property type="match status" value="1"/>
</dbReference>
<dbReference type="EMBL" id="MT631559">
    <property type="protein sequence ID" value="QNO54048.1"/>
    <property type="molecule type" value="Genomic_DNA"/>
</dbReference>
<dbReference type="AlphaFoldDB" id="A0A7G9Z1B4"/>
<proteinExistence type="predicted"/>
<gene>
    <name evidence="1" type="ORF">KFAGBJAM_00031</name>
</gene>
<dbReference type="InterPro" id="IPR012657">
    <property type="entry name" value="23S_rRNA-intervening_sequence"/>
</dbReference>
<dbReference type="Pfam" id="PF05635">
    <property type="entry name" value="23S_rRNA_IVP"/>
    <property type="match status" value="1"/>
</dbReference>
<dbReference type="Gene3D" id="1.20.1440.60">
    <property type="entry name" value="23S rRNA-intervening sequence"/>
    <property type="match status" value="1"/>
</dbReference>